<protein>
    <recommendedName>
        <fullName evidence="5">DUF2946 domain-containing protein</fullName>
    </recommendedName>
</protein>
<proteinExistence type="predicted"/>
<dbReference type="Proteomes" id="UP000092213">
    <property type="component" value="Chromosome"/>
</dbReference>
<dbReference type="Pfam" id="PF11162">
    <property type="entry name" value="DUF2946"/>
    <property type="match status" value="1"/>
</dbReference>
<feature type="region of interest" description="Disordered" evidence="1">
    <location>
        <begin position="66"/>
        <end position="89"/>
    </location>
</feature>
<dbReference type="InterPro" id="IPR021333">
    <property type="entry name" value="DUF2946"/>
</dbReference>
<evidence type="ECO:0000256" key="2">
    <source>
        <dbReference type="SAM" id="Phobius"/>
    </source>
</evidence>
<organism evidence="3 4">
    <name type="scientific">Bordetella bronchialis</name>
    <dbReference type="NCBI Taxonomy" id="463025"/>
    <lineage>
        <taxon>Bacteria</taxon>
        <taxon>Pseudomonadati</taxon>
        <taxon>Pseudomonadota</taxon>
        <taxon>Betaproteobacteria</taxon>
        <taxon>Burkholderiales</taxon>
        <taxon>Alcaligenaceae</taxon>
        <taxon>Bordetella</taxon>
    </lineage>
</organism>
<evidence type="ECO:0000313" key="4">
    <source>
        <dbReference type="Proteomes" id="UP000092213"/>
    </source>
</evidence>
<keyword evidence="2" id="KW-0812">Transmembrane</keyword>
<accession>A0A193FVI6</accession>
<gene>
    <name evidence="3" type="ORF">BAU08_07510</name>
</gene>
<evidence type="ECO:0008006" key="5">
    <source>
        <dbReference type="Google" id="ProtNLM"/>
    </source>
</evidence>
<evidence type="ECO:0000313" key="3">
    <source>
        <dbReference type="EMBL" id="ANN71196.1"/>
    </source>
</evidence>
<keyword evidence="2" id="KW-1133">Transmembrane helix</keyword>
<dbReference type="EMBL" id="CP016171">
    <property type="protein sequence ID" value="ANN71196.1"/>
    <property type="molecule type" value="Genomic_DNA"/>
</dbReference>
<keyword evidence="2" id="KW-0472">Membrane</keyword>
<name>A0A193FVI6_9BORD</name>
<feature type="transmembrane region" description="Helical" evidence="2">
    <location>
        <begin position="183"/>
        <end position="201"/>
    </location>
</feature>
<dbReference type="AlphaFoldDB" id="A0A193FVI6"/>
<sequence>MTAWLGLIAMALVAFAPTVSHFVRAAKTVIVPICTTDDSQPGHRVSLLAIPMPAMHAAALTVMRMSGMGSPRPGETLNQPQDSDGKSAELDTSAMRHTRAMSDMSSMPDVNAMPDVKAMPDMSAPHMHAKQDASAMQGMHHGSGASHRMMGHTDDGSQAMDDCGYCDLLGHTPAVSLVPPAPIAPLLLLFVVFVLPTLTRYTPLGAFPSGRPRAPPAVS</sequence>
<reference evidence="3 4" key="1">
    <citation type="submission" date="2016-06" db="EMBL/GenBank/DDBJ databases">
        <title>Complete genome sequences of Bordetella bronchialis and Bordetella flabilis.</title>
        <authorList>
            <person name="LiPuma J.J."/>
            <person name="Spilker T."/>
        </authorList>
    </citation>
    <scope>NUCLEOTIDE SEQUENCE [LARGE SCALE GENOMIC DNA]</scope>
    <source>
        <strain evidence="3 4">AU17976</strain>
    </source>
</reference>
<evidence type="ECO:0000256" key="1">
    <source>
        <dbReference type="SAM" id="MobiDB-lite"/>
    </source>
</evidence>